<dbReference type="AlphaFoldDB" id="A0A9R0HRM4"/>
<evidence type="ECO:0000313" key="6">
    <source>
        <dbReference type="Proteomes" id="UP000813463"/>
    </source>
</evidence>
<reference evidence="7" key="2">
    <citation type="submission" date="2025-08" db="UniProtKB">
        <authorList>
            <consortium name="RefSeq"/>
        </authorList>
    </citation>
    <scope>IDENTIFICATION</scope>
    <source>
        <tissue evidence="7">Leaf</tissue>
    </source>
</reference>
<dbReference type="GO" id="GO:0032040">
    <property type="term" value="C:small-subunit processome"/>
    <property type="evidence" value="ECO:0000318"/>
    <property type="project" value="GO_Central"/>
</dbReference>
<dbReference type="InterPro" id="IPR005304">
    <property type="entry name" value="Rbsml_bgen_MeTrfase_EMG1/NEP1"/>
</dbReference>
<dbReference type="InterPro" id="IPR029028">
    <property type="entry name" value="Alpha/beta_knot_MTases"/>
</dbReference>
<organism evidence="6 7">
    <name type="scientific">Spinacia oleracea</name>
    <name type="common">Spinach</name>
    <dbReference type="NCBI Taxonomy" id="3562"/>
    <lineage>
        <taxon>Eukaryota</taxon>
        <taxon>Viridiplantae</taxon>
        <taxon>Streptophyta</taxon>
        <taxon>Embryophyta</taxon>
        <taxon>Tracheophyta</taxon>
        <taxon>Spermatophyta</taxon>
        <taxon>Magnoliopsida</taxon>
        <taxon>eudicotyledons</taxon>
        <taxon>Gunneridae</taxon>
        <taxon>Pentapetalae</taxon>
        <taxon>Caryophyllales</taxon>
        <taxon>Chenopodiaceae</taxon>
        <taxon>Chenopodioideae</taxon>
        <taxon>Anserineae</taxon>
        <taxon>Spinacia</taxon>
    </lineage>
</organism>
<keyword evidence="2" id="KW-0690">Ribosome biogenesis</keyword>
<sequence length="286" mass="31804">MGKTKRKAGSLQPCSTNRKKLNRDGLAVKGDEEELGEKELNSIQKFSHPTVNEVKNEDDEVNLCGIPLSLTCKDAGAGAGVTFVLEKASLTLANIGKRYQILNSNEHASYLRKKKMDPYKYRPDIVHEALNDIMNSRLSKSGRLKAVYIRTEDGVLIKVEPYAKIPSDLESFCSMMAELLQTLSIKAKGNRKKLLRVVANPVTKYLPPSSPKIGLSFSSEKAVELREHVSGINRDEDVVFVVGVMAHGKIECDYIEDLVSVSPFHLSAAMCLRIILIAMERKWSIL</sequence>
<proteinExistence type="inferred from homology"/>
<dbReference type="CDD" id="cd18088">
    <property type="entry name" value="Nep1-like"/>
    <property type="match status" value="1"/>
</dbReference>
<evidence type="ECO:0000256" key="5">
    <source>
        <dbReference type="SAM" id="MobiDB-lite"/>
    </source>
</evidence>
<accession>A0A9R0HRM4</accession>
<dbReference type="GO" id="GO:0019843">
    <property type="term" value="F:rRNA binding"/>
    <property type="evidence" value="ECO:0000318"/>
    <property type="project" value="GO_Central"/>
</dbReference>
<name>A0A9R0HRM4_SPIOL</name>
<dbReference type="Proteomes" id="UP000813463">
    <property type="component" value="Chromosome 1"/>
</dbReference>
<protein>
    <recommendedName>
        <fullName evidence="8">Ribosomal RNA small subunit methyltransferase NEP1</fullName>
    </recommendedName>
</protein>
<evidence type="ECO:0000256" key="3">
    <source>
        <dbReference type="ARBA" id="ARBA00022730"/>
    </source>
</evidence>
<feature type="region of interest" description="Disordered" evidence="5">
    <location>
        <begin position="1"/>
        <end position="33"/>
    </location>
</feature>
<keyword evidence="6" id="KW-1185">Reference proteome</keyword>
<dbReference type="Gene3D" id="3.40.1280.10">
    <property type="match status" value="1"/>
</dbReference>
<keyword evidence="4" id="KW-0694">RNA-binding</keyword>
<dbReference type="GO" id="GO:0070037">
    <property type="term" value="F:rRNA (pseudouridine) methyltransferase activity"/>
    <property type="evidence" value="ECO:0000318"/>
    <property type="project" value="GO_Central"/>
</dbReference>
<comment type="similarity">
    <text evidence="1">Belongs to the class IV-like SAM-binding methyltransferase superfamily. RNA methyltransferase NEP1 family.</text>
</comment>
<dbReference type="PANTHER" id="PTHR12636">
    <property type="entry name" value="NEP1/MRA1"/>
    <property type="match status" value="1"/>
</dbReference>
<evidence type="ECO:0000313" key="7">
    <source>
        <dbReference type="RefSeq" id="XP_021835717.2"/>
    </source>
</evidence>
<dbReference type="RefSeq" id="XP_021835717.2">
    <property type="nucleotide sequence ID" value="XM_021980025.2"/>
</dbReference>
<dbReference type="KEGG" id="soe:110775425"/>
<dbReference type="Pfam" id="PF03587">
    <property type="entry name" value="EMG1"/>
    <property type="match status" value="1"/>
</dbReference>
<dbReference type="InterPro" id="IPR029026">
    <property type="entry name" value="tRNA_m1G_MTases_N"/>
</dbReference>
<dbReference type="GO" id="GO:0005634">
    <property type="term" value="C:nucleus"/>
    <property type="evidence" value="ECO:0000318"/>
    <property type="project" value="GO_Central"/>
</dbReference>
<evidence type="ECO:0000256" key="2">
    <source>
        <dbReference type="ARBA" id="ARBA00022517"/>
    </source>
</evidence>
<keyword evidence="3" id="KW-0699">rRNA-binding</keyword>
<evidence type="ECO:0000256" key="1">
    <source>
        <dbReference type="ARBA" id="ARBA00008115"/>
    </source>
</evidence>
<dbReference type="SUPFAM" id="SSF75217">
    <property type="entry name" value="alpha/beta knot"/>
    <property type="match status" value="1"/>
</dbReference>
<evidence type="ECO:0000256" key="4">
    <source>
        <dbReference type="ARBA" id="ARBA00022884"/>
    </source>
</evidence>
<reference evidence="6" key="1">
    <citation type="journal article" date="2021" name="Nat. Commun.">
        <title>Genomic analyses provide insights into spinach domestication and the genetic basis of agronomic traits.</title>
        <authorList>
            <person name="Cai X."/>
            <person name="Sun X."/>
            <person name="Xu C."/>
            <person name="Sun H."/>
            <person name="Wang X."/>
            <person name="Ge C."/>
            <person name="Zhang Z."/>
            <person name="Wang Q."/>
            <person name="Fei Z."/>
            <person name="Jiao C."/>
            <person name="Wang Q."/>
        </authorList>
    </citation>
    <scope>NUCLEOTIDE SEQUENCE [LARGE SCALE GENOMIC DNA]</scope>
    <source>
        <strain evidence="6">cv. Varoflay</strain>
    </source>
</reference>
<dbReference type="GO" id="GO:0070475">
    <property type="term" value="P:rRNA base methylation"/>
    <property type="evidence" value="ECO:0000318"/>
    <property type="project" value="GO_Central"/>
</dbReference>
<dbReference type="PANTHER" id="PTHR12636:SF12">
    <property type="entry name" value="RIBOSOMAL RNA SMALL SUBUNIT METHYLTRANSFERASE NEP1-LIKE"/>
    <property type="match status" value="1"/>
</dbReference>
<dbReference type="GeneID" id="110775425"/>
<evidence type="ECO:0008006" key="8">
    <source>
        <dbReference type="Google" id="ProtNLM"/>
    </source>
</evidence>
<gene>
    <name evidence="7" type="primary">LOC110775425</name>
</gene>